<dbReference type="EMBL" id="KN832987">
    <property type="protein sequence ID" value="KIM84643.1"/>
    <property type="molecule type" value="Genomic_DNA"/>
</dbReference>
<protein>
    <submittedName>
        <fullName evidence="1">Uncharacterized protein</fullName>
    </submittedName>
</protein>
<reference evidence="2" key="2">
    <citation type="submission" date="2015-01" db="EMBL/GenBank/DDBJ databases">
        <title>Evolutionary Origins and Diversification of the Mycorrhizal Mutualists.</title>
        <authorList>
            <consortium name="DOE Joint Genome Institute"/>
            <consortium name="Mycorrhizal Genomics Consortium"/>
            <person name="Kohler A."/>
            <person name="Kuo A."/>
            <person name="Nagy L.G."/>
            <person name="Floudas D."/>
            <person name="Copeland A."/>
            <person name="Barry K.W."/>
            <person name="Cichocki N."/>
            <person name="Veneault-Fourrey C."/>
            <person name="LaButti K."/>
            <person name="Lindquist E.A."/>
            <person name="Lipzen A."/>
            <person name="Lundell T."/>
            <person name="Morin E."/>
            <person name="Murat C."/>
            <person name="Riley R."/>
            <person name="Ohm R."/>
            <person name="Sun H."/>
            <person name="Tunlid A."/>
            <person name="Henrissat B."/>
            <person name="Grigoriev I.V."/>
            <person name="Hibbett D.S."/>
            <person name="Martin F."/>
        </authorList>
    </citation>
    <scope>NUCLEOTIDE SEQUENCE [LARGE SCALE GENOMIC DNA]</scope>
    <source>
        <strain evidence="2">F 1598</strain>
    </source>
</reference>
<dbReference type="InParanoid" id="A0A0C3BEB4"/>
<gene>
    <name evidence="1" type="ORF">PILCRDRAFT_818230</name>
</gene>
<evidence type="ECO:0000313" key="2">
    <source>
        <dbReference type="Proteomes" id="UP000054166"/>
    </source>
</evidence>
<reference evidence="1 2" key="1">
    <citation type="submission" date="2014-04" db="EMBL/GenBank/DDBJ databases">
        <authorList>
            <consortium name="DOE Joint Genome Institute"/>
            <person name="Kuo A."/>
            <person name="Tarkka M."/>
            <person name="Buscot F."/>
            <person name="Kohler A."/>
            <person name="Nagy L.G."/>
            <person name="Floudas D."/>
            <person name="Copeland A."/>
            <person name="Barry K.W."/>
            <person name="Cichocki N."/>
            <person name="Veneault-Fourrey C."/>
            <person name="LaButti K."/>
            <person name="Lindquist E.A."/>
            <person name="Lipzen A."/>
            <person name="Lundell T."/>
            <person name="Morin E."/>
            <person name="Murat C."/>
            <person name="Sun H."/>
            <person name="Tunlid A."/>
            <person name="Henrissat B."/>
            <person name="Grigoriev I.V."/>
            <person name="Hibbett D.S."/>
            <person name="Martin F."/>
            <person name="Nordberg H.P."/>
            <person name="Cantor M.N."/>
            <person name="Hua S.X."/>
        </authorList>
    </citation>
    <scope>NUCLEOTIDE SEQUENCE [LARGE SCALE GENOMIC DNA]</scope>
    <source>
        <strain evidence="1 2">F 1598</strain>
    </source>
</reference>
<evidence type="ECO:0000313" key="1">
    <source>
        <dbReference type="EMBL" id="KIM84643.1"/>
    </source>
</evidence>
<dbReference type="AlphaFoldDB" id="A0A0C3BEB4"/>
<keyword evidence="2" id="KW-1185">Reference proteome</keyword>
<name>A0A0C3BEB4_PILCF</name>
<organism evidence="1 2">
    <name type="scientific">Piloderma croceum (strain F 1598)</name>
    <dbReference type="NCBI Taxonomy" id="765440"/>
    <lineage>
        <taxon>Eukaryota</taxon>
        <taxon>Fungi</taxon>
        <taxon>Dikarya</taxon>
        <taxon>Basidiomycota</taxon>
        <taxon>Agaricomycotina</taxon>
        <taxon>Agaricomycetes</taxon>
        <taxon>Agaricomycetidae</taxon>
        <taxon>Atheliales</taxon>
        <taxon>Atheliaceae</taxon>
        <taxon>Piloderma</taxon>
    </lineage>
</organism>
<dbReference type="HOGENOM" id="CLU_2559082_0_0_1"/>
<proteinExistence type="predicted"/>
<dbReference type="Proteomes" id="UP000054166">
    <property type="component" value="Unassembled WGS sequence"/>
</dbReference>
<accession>A0A0C3BEB4</accession>
<sequence length="82" mass="9840">MNLLFSIDNLFPSLNPVCSYKSAQISETYTRSRRWRAIAISRAHHWYWYTTHCMSPSLLTCTHLPHTSIWRKRSDECMQMKF</sequence>